<dbReference type="EMBL" id="BAAAJE010000012">
    <property type="protein sequence ID" value="GAA1145914.1"/>
    <property type="molecule type" value="Genomic_DNA"/>
</dbReference>
<protein>
    <submittedName>
        <fullName evidence="2">Type IV toxin-antitoxin system AbiEi family antitoxin domain-containing protein</fullName>
    </submittedName>
</protein>
<accession>A0ABN1UE80</accession>
<organism evidence="2 3">
    <name type="scientific">Nocardioides aquiterrae</name>
    <dbReference type="NCBI Taxonomy" id="203799"/>
    <lineage>
        <taxon>Bacteria</taxon>
        <taxon>Bacillati</taxon>
        <taxon>Actinomycetota</taxon>
        <taxon>Actinomycetes</taxon>
        <taxon>Propionibacteriales</taxon>
        <taxon>Nocardioidaceae</taxon>
        <taxon>Nocardioides</taxon>
    </lineage>
</organism>
<dbReference type="RefSeq" id="WP_343908014.1">
    <property type="nucleotide sequence ID" value="NZ_BAAAJE010000012.1"/>
</dbReference>
<comment type="caution">
    <text evidence="2">The sequence shown here is derived from an EMBL/GenBank/DDBJ whole genome shotgun (WGS) entry which is preliminary data.</text>
</comment>
<evidence type="ECO:0000259" key="1">
    <source>
        <dbReference type="Pfam" id="PF13338"/>
    </source>
</evidence>
<sequence>MMKSPKIVLRDDNLMTTGDLLAMGYHDKAITRLVKRGELVRIRQGAYVFAEAWRRLDEEERHILLCRAVLRRARKPTLLTGPSAARALAVPVWDLGDDVHVNSLDRKADRRNAGRRPHRGDLLVEDTTIRNGLPITAGTRTALEIIEMTDEEHALVVVDGLLHTRETTIPLLERRAAGMAHDPGSLNVPVVLMHADGRHESAGETRTSWMLRRALLPRPEPQYEIRDRSGRVVHRVDFAWPELRVFLEFDGKEKYLKYRRKGESVADCVLREKRREELVCGLTGWRCIRIVWADLYRPELIVARIVATMRGETWAA</sequence>
<dbReference type="Proteomes" id="UP001499979">
    <property type="component" value="Unassembled WGS sequence"/>
</dbReference>
<proteinExistence type="predicted"/>
<dbReference type="Pfam" id="PF13338">
    <property type="entry name" value="AbiEi_4"/>
    <property type="match status" value="1"/>
</dbReference>
<reference evidence="2 3" key="1">
    <citation type="journal article" date="2019" name="Int. J. Syst. Evol. Microbiol.">
        <title>The Global Catalogue of Microorganisms (GCM) 10K type strain sequencing project: providing services to taxonomists for standard genome sequencing and annotation.</title>
        <authorList>
            <consortium name="The Broad Institute Genomics Platform"/>
            <consortium name="The Broad Institute Genome Sequencing Center for Infectious Disease"/>
            <person name="Wu L."/>
            <person name="Ma J."/>
        </authorList>
    </citation>
    <scope>NUCLEOTIDE SEQUENCE [LARGE SCALE GENOMIC DNA]</scope>
    <source>
        <strain evidence="2 3">JCM 11813</strain>
    </source>
</reference>
<name>A0ABN1UE80_9ACTN</name>
<gene>
    <name evidence="2" type="ORF">GCM10009606_26230</name>
</gene>
<feature type="domain" description="AbiEi antitoxin N-terminal" evidence="1">
    <location>
        <begin position="15"/>
        <end position="50"/>
    </location>
</feature>
<evidence type="ECO:0000313" key="3">
    <source>
        <dbReference type="Proteomes" id="UP001499979"/>
    </source>
</evidence>
<keyword evidence="3" id="KW-1185">Reference proteome</keyword>
<dbReference type="InterPro" id="IPR025159">
    <property type="entry name" value="AbiEi_N"/>
</dbReference>
<evidence type="ECO:0000313" key="2">
    <source>
        <dbReference type="EMBL" id="GAA1145914.1"/>
    </source>
</evidence>